<accession>A0A1X7I4M3</accession>
<dbReference type="Proteomes" id="UP000193244">
    <property type="component" value="Unassembled WGS sequence"/>
</dbReference>
<protein>
    <recommendedName>
        <fullName evidence="4">SipW-cognate class signal peptide</fullName>
    </recommendedName>
</protein>
<dbReference type="STRING" id="150121.SAMN06296010_0164"/>
<evidence type="ECO:0000313" key="3">
    <source>
        <dbReference type="Proteomes" id="UP000193244"/>
    </source>
</evidence>
<evidence type="ECO:0000256" key="1">
    <source>
        <dbReference type="SAM" id="MobiDB-lite"/>
    </source>
</evidence>
<dbReference type="EMBL" id="FXAY01000001">
    <property type="protein sequence ID" value="SMG09182.1"/>
    <property type="molecule type" value="Genomic_DNA"/>
</dbReference>
<organism evidence="2 3">
    <name type="scientific">Agreia pratensis</name>
    <dbReference type="NCBI Taxonomy" id="150121"/>
    <lineage>
        <taxon>Bacteria</taxon>
        <taxon>Bacillati</taxon>
        <taxon>Actinomycetota</taxon>
        <taxon>Actinomycetes</taxon>
        <taxon>Micrococcales</taxon>
        <taxon>Microbacteriaceae</taxon>
        <taxon>Agreia</taxon>
    </lineage>
</organism>
<gene>
    <name evidence="2" type="ORF">SAMN06296010_0164</name>
</gene>
<dbReference type="RefSeq" id="WP_085482033.1">
    <property type="nucleotide sequence ID" value="NZ_FXAY01000001.1"/>
</dbReference>
<proteinExistence type="predicted"/>
<evidence type="ECO:0000313" key="2">
    <source>
        <dbReference type="EMBL" id="SMG09182.1"/>
    </source>
</evidence>
<keyword evidence="3" id="KW-1185">Reference proteome</keyword>
<feature type="region of interest" description="Disordered" evidence="1">
    <location>
        <begin position="1"/>
        <end position="20"/>
    </location>
</feature>
<name>A0A1X7I4M3_9MICO</name>
<reference evidence="3" key="1">
    <citation type="submission" date="2017-04" db="EMBL/GenBank/DDBJ databases">
        <authorList>
            <person name="Varghese N."/>
            <person name="Submissions S."/>
        </authorList>
    </citation>
    <scope>NUCLEOTIDE SEQUENCE [LARGE SCALE GENOMIC DNA]</scope>
    <source>
        <strain evidence="3">VKM Ac-2510</strain>
    </source>
</reference>
<sequence>MRGDAPRRGAARHRRVTASRAGGLRPSLPITIASALVLLLCVAGTAGTQATLQASASTSDRSVVISAGSADLSLSPLSLDTTSLYPGLTLVGPVTVTNTGNVPLQLGVAGLTMPSGSAANALSDSLVVGVRTVPSASSCTAANASPVWSGSAASAPAGSIGSTLPKSTSQILCVSVTLPINAPAESQGKSASGISLRISGTQA</sequence>
<dbReference type="AlphaFoldDB" id="A0A1X7I4M3"/>
<dbReference type="OrthoDB" id="5122142at2"/>
<evidence type="ECO:0008006" key="4">
    <source>
        <dbReference type="Google" id="ProtNLM"/>
    </source>
</evidence>